<keyword evidence="2" id="KW-0472">Membrane</keyword>
<reference evidence="3 4" key="1">
    <citation type="submission" date="2018-05" db="EMBL/GenBank/DDBJ databases">
        <title>Marinilabilia rubrum sp. nov., isolated from saltern sediment.</title>
        <authorList>
            <person name="Zhang R."/>
        </authorList>
    </citation>
    <scope>NUCLEOTIDE SEQUENCE [LARGE SCALE GENOMIC DNA]</scope>
    <source>
        <strain evidence="3 4">WTE16</strain>
    </source>
</reference>
<feature type="region of interest" description="Disordered" evidence="1">
    <location>
        <begin position="112"/>
        <end position="197"/>
    </location>
</feature>
<feature type="transmembrane region" description="Helical" evidence="2">
    <location>
        <begin position="70"/>
        <end position="88"/>
    </location>
</feature>
<protein>
    <submittedName>
        <fullName evidence="3">Uncharacterized protein</fullName>
    </submittedName>
</protein>
<dbReference type="CDD" id="cd00063">
    <property type="entry name" value="FN3"/>
    <property type="match status" value="1"/>
</dbReference>
<dbReference type="InterPro" id="IPR003961">
    <property type="entry name" value="FN3_dom"/>
</dbReference>
<keyword evidence="4" id="KW-1185">Reference proteome</keyword>
<name>A0A2U2B3N5_9BACT</name>
<evidence type="ECO:0000256" key="2">
    <source>
        <dbReference type="SAM" id="Phobius"/>
    </source>
</evidence>
<feature type="compositionally biased region" description="Basic and acidic residues" evidence="1">
    <location>
        <begin position="170"/>
        <end position="179"/>
    </location>
</feature>
<feature type="compositionally biased region" description="Low complexity" evidence="1">
    <location>
        <begin position="185"/>
        <end position="196"/>
    </location>
</feature>
<dbReference type="RefSeq" id="WP_109266184.1">
    <property type="nucleotide sequence ID" value="NZ_QEWP01000029.1"/>
</dbReference>
<sequence length="315" mass="35113">MIKHLTEEEIAMCAEALENGNYQSLPRYIREHVVQCDECAEEILTVADIVHSEQLKITPEVEKKDKIQKFIAWGASIAAAIALILLLFDLNDQATNNEGGLLTQETISNNKEASSNGTITKKDSGAKSEAETLVTKDDQSGETDDIINSEIKKKNTTPDTSGDNILIADNHQKEPENTERNQALPSSGAPASGVPPHLQEKADTIRFLAHFEPDEDLEKLVDRYKGNLRNSGEVKVVSPLTVTNSNNSITIKWENPGKKRLIIEVFNNEGSRIIETETTKNEYTLKNLDEGLYYWKLISENFELLFCGKIVIKAE</sequence>
<proteinExistence type="predicted"/>
<keyword evidence="2" id="KW-1133">Transmembrane helix</keyword>
<evidence type="ECO:0000313" key="3">
    <source>
        <dbReference type="EMBL" id="PWD97647.1"/>
    </source>
</evidence>
<comment type="caution">
    <text evidence="3">The sequence shown here is derived from an EMBL/GenBank/DDBJ whole genome shotgun (WGS) entry which is preliminary data.</text>
</comment>
<keyword evidence="2" id="KW-0812">Transmembrane</keyword>
<dbReference type="OrthoDB" id="1122400at2"/>
<evidence type="ECO:0000256" key="1">
    <source>
        <dbReference type="SAM" id="MobiDB-lite"/>
    </source>
</evidence>
<organism evidence="3 4">
    <name type="scientific">Marinilabilia rubra</name>
    <dbReference type="NCBI Taxonomy" id="2162893"/>
    <lineage>
        <taxon>Bacteria</taxon>
        <taxon>Pseudomonadati</taxon>
        <taxon>Bacteroidota</taxon>
        <taxon>Bacteroidia</taxon>
        <taxon>Marinilabiliales</taxon>
        <taxon>Marinilabiliaceae</taxon>
        <taxon>Marinilabilia</taxon>
    </lineage>
</organism>
<evidence type="ECO:0000313" key="4">
    <source>
        <dbReference type="Proteomes" id="UP000244956"/>
    </source>
</evidence>
<dbReference type="EMBL" id="QEWP01000029">
    <property type="protein sequence ID" value="PWD97647.1"/>
    <property type="molecule type" value="Genomic_DNA"/>
</dbReference>
<dbReference type="Proteomes" id="UP000244956">
    <property type="component" value="Unassembled WGS sequence"/>
</dbReference>
<gene>
    <name evidence="3" type="ORF">DDZ16_19630</name>
</gene>
<feature type="compositionally biased region" description="Basic and acidic residues" evidence="1">
    <location>
        <begin position="120"/>
        <end position="139"/>
    </location>
</feature>
<accession>A0A2U2B3N5</accession>
<dbReference type="AlphaFoldDB" id="A0A2U2B3N5"/>